<proteinExistence type="predicted"/>
<name>A0A1G8YWK8_9FIRM</name>
<evidence type="ECO:0000313" key="2">
    <source>
        <dbReference type="Proteomes" id="UP000198718"/>
    </source>
</evidence>
<sequence>MENIKSSMALNLSNQANVNKSSKSNLCQFNYFVILGLEYLDDTREGEDIPIVIDIDKTGELTINGLDEDLVKDNNIFICSDKKVTDSNS</sequence>
<dbReference type="EMBL" id="FNFP01000001">
    <property type="protein sequence ID" value="SDK07171.1"/>
    <property type="molecule type" value="Genomic_DNA"/>
</dbReference>
<organism evidence="1 2">
    <name type="scientific">Natronincola ferrireducens</name>
    <dbReference type="NCBI Taxonomy" id="393762"/>
    <lineage>
        <taxon>Bacteria</taxon>
        <taxon>Bacillati</taxon>
        <taxon>Bacillota</taxon>
        <taxon>Clostridia</taxon>
        <taxon>Peptostreptococcales</taxon>
        <taxon>Natronincolaceae</taxon>
        <taxon>Natronincola</taxon>
    </lineage>
</organism>
<dbReference type="Proteomes" id="UP000198718">
    <property type="component" value="Unassembled WGS sequence"/>
</dbReference>
<evidence type="ECO:0000313" key="1">
    <source>
        <dbReference type="EMBL" id="SDK07171.1"/>
    </source>
</evidence>
<dbReference type="AlphaFoldDB" id="A0A1G8YWK8"/>
<reference evidence="1 2" key="1">
    <citation type="submission" date="2016-10" db="EMBL/GenBank/DDBJ databases">
        <authorList>
            <person name="de Groot N.N."/>
        </authorList>
    </citation>
    <scope>NUCLEOTIDE SEQUENCE [LARGE SCALE GENOMIC DNA]</scope>
    <source>
        <strain evidence="1 2">DSM 18346</strain>
    </source>
</reference>
<gene>
    <name evidence="1" type="ORF">SAMN05660472_00668</name>
</gene>
<protein>
    <submittedName>
        <fullName evidence="1">Uncharacterized protein</fullName>
    </submittedName>
</protein>
<dbReference type="STRING" id="393762.SAMN05660472_00668"/>
<accession>A0A1G8YWK8</accession>
<dbReference type="RefSeq" id="WP_090550238.1">
    <property type="nucleotide sequence ID" value="NZ_FNFP01000001.1"/>
</dbReference>
<keyword evidence="2" id="KW-1185">Reference proteome</keyword>